<organism evidence="3 4">
    <name type="scientific">Thalictrum thalictroides</name>
    <name type="common">Rue-anemone</name>
    <name type="synonym">Anemone thalictroides</name>
    <dbReference type="NCBI Taxonomy" id="46969"/>
    <lineage>
        <taxon>Eukaryota</taxon>
        <taxon>Viridiplantae</taxon>
        <taxon>Streptophyta</taxon>
        <taxon>Embryophyta</taxon>
        <taxon>Tracheophyta</taxon>
        <taxon>Spermatophyta</taxon>
        <taxon>Magnoliopsida</taxon>
        <taxon>Ranunculales</taxon>
        <taxon>Ranunculaceae</taxon>
        <taxon>Thalictroideae</taxon>
        <taxon>Thalictrum</taxon>
    </lineage>
</organism>
<evidence type="ECO:0000313" key="4">
    <source>
        <dbReference type="Proteomes" id="UP000554482"/>
    </source>
</evidence>
<dbReference type="Proteomes" id="UP000554482">
    <property type="component" value="Unassembled WGS sequence"/>
</dbReference>
<protein>
    <submittedName>
        <fullName evidence="3">Uncharacterized protein</fullName>
    </submittedName>
</protein>
<evidence type="ECO:0000256" key="1">
    <source>
        <dbReference type="SAM" id="MobiDB-lite"/>
    </source>
</evidence>
<comment type="caution">
    <text evidence="3">The sequence shown here is derived from an EMBL/GenBank/DDBJ whole genome shotgun (WGS) entry which is preliminary data.</text>
</comment>
<sequence length="105" mass="10123">MCCWVLILFLGLILNPWILVDALNLTSGEGGIAPQTDAYLQPQSNTNVDVIIGGVEAKNATYNDAAATQNSSGRGSGGHSGSGSGGGGGGNGKSNGNGSGSGGGG</sequence>
<feature type="region of interest" description="Disordered" evidence="1">
    <location>
        <begin position="63"/>
        <end position="105"/>
    </location>
</feature>
<accession>A0A7J6W6D3</accession>
<feature type="chain" id="PRO_5029591454" evidence="2">
    <location>
        <begin position="23"/>
        <end position="105"/>
    </location>
</feature>
<feature type="signal peptide" evidence="2">
    <location>
        <begin position="1"/>
        <end position="22"/>
    </location>
</feature>
<keyword evidence="4" id="KW-1185">Reference proteome</keyword>
<evidence type="ECO:0000256" key="2">
    <source>
        <dbReference type="SAM" id="SignalP"/>
    </source>
</evidence>
<gene>
    <name evidence="3" type="ORF">FRX31_017642</name>
</gene>
<dbReference type="AlphaFoldDB" id="A0A7J6W6D3"/>
<reference evidence="3 4" key="1">
    <citation type="submission" date="2020-06" db="EMBL/GenBank/DDBJ databases">
        <title>Transcriptomic and genomic resources for Thalictrum thalictroides and T. hernandezii: Facilitating candidate gene discovery in an emerging model plant lineage.</title>
        <authorList>
            <person name="Arias T."/>
            <person name="Riano-Pachon D.M."/>
            <person name="Di Stilio V.S."/>
        </authorList>
    </citation>
    <scope>NUCLEOTIDE SEQUENCE [LARGE SCALE GENOMIC DNA]</scope>
    <source>
        <strain evidence="4">cv. WT478/WT964</strain>
        <tissue evidence="3">Leaves</tissue>
    </source>
</reference>
<feature type="compositionally biased region" description="Gly residues" evidence="1">
    <location>
        <begin position="74"/>
        <end position="105"/>
    </location>
</feature>
<name>A0A7J6W6D3_THATH</name>
<keyword evidence="2" id="KW-0732">Signal</keyword>
<proteinExistence type="predicted"/>
<evidence type="ECO:0000313" key="3">
    <source>
        <dbReference type="EMBL" id="KAF5192771.1"/>
    </source>
</evidence>
<dbReference type="EMBL" id="JABWDY010020947">
    <property type="protein sequence ID" value="KAF5192771.1"/>
    <property type="molecule type" value="Genomic_DNA"/>
</dbReference>